<feature type="compositionally biased region" description="Low complexity" evidence="1">
    <location>
        <begin position="217"/>
        <end position="226"/>
    </location>
</feature>
<keyword evidence="2" id="KW-0472">Membrane</keyword>
<comment type="caution">
    <text evidence="3">The sequence shown here is derived from an EMBL/GenBank/DDBJ whole genome shotgun (WGS) entry which is preliminary data.</text>
</comment>
<feature type="region of interest" description="Disordered" evidence="1">
    <location>
        <begin position="324"/>
        <end position="346"/>
    </location>
</feature>
<accession>A0ABR4I479</accession>
<evidence type="ECO:0000313" key="4">
    <source>
        <dbReference type="Proteomes" id="UP001610334"/>
    </source>
</evidence>
<evidence type="ECO:0000256" key="2">
    <source>
        <dbReference type="SAM" id="Phobius"/>
    </source>
</evidence>
<sequence>MPTSLITVPVLAILSIPLAFIASCTIFISTVTLFLQLSVIAFKLCSALLTNLFTIPQSTSWSLLSFTVSEPTTPARRRSSDYGALNGSLLQRRSQSRNRPILSRLGSSNLLESPESQDSPIHSFDSRYTHRPNLWKSLPYTQPSGFLGLINGEEDRDFEGLGGWRCPPSSTKCPGYRSGRTTPSSANSVSDEADDIAWLSMNSRLELPSQHLTLRPGSGNSGNSGNHAKDPKRIKLQDQGHRHHRRSATTSMLAGYTAARSQSLYSPSRQPPPHHDPFVDRGIAMRSWSHTSLSEHWARHAGQPTRTLDQGSDSNGYFALQLKDAGRSGSGAKTTSNTTPNEERKPARVVVATGLGAMSQYIPSLGSR</sequence>
<keyword evidence="4" id="KW-1185">Reference proteome</keyword>
<evidence type="ECO:0000256" key="1">
    <source>
        <dbReference type="SAM" id="MobiDB-lite"/>
    </source>
</evidence>
<feature type="transmembrane region" description="Helical" evidence="2">
    <location>
        <begin position="6"/>
        <end position="28"/>
    </location>
</feature>
<proteinExistence type="predicted"/>
<gene>
    <name evidence="3" type="ORF">BJX63DRAFT_427120</name>
</gene>
<feature type="region of interest" description="Disordered" evidence="1">
    <location>
        <begin position="213"/>
        <end position="249"/>
    </location>
</feature>
<evidence type="ECO:0000313" key="3">
    <source>
        <dbReference type="EMBL" id="KAL2822556.1"/>
    </source>
</evidence>
<dbReference type="EMBL" id="JBFXLT010000002">
    <property type="protein sequence ID" value="KAL2822556.1"/>
    <property type="molecule type" value="Genomic_DNA"/>
</dbReference>
<keyword evidence="2" id="KW-1133">Transmembrane helix</keyword>
<organism evidence="3 4">
    <name type="scientific">Aspergillus granulosus</name>
    <dbReference type="NCBI Taxonomy" id="176169"/>
    <lineage>
        <taxon>Eukaryota</taxon>
        <taxon>Fungi</taxon>
        <taxon>Dikarya</taxon>
        <taxon>Ascomycota</taxon>
        <taxon>Pezizomycotina</taxon>
        <taxon>Eurotiomycetes</taxon>
        <taxon>Eurotiomycetidae</taxon>
        <taxon>Eurotiales</taxon>
        <taxon>Aspergillaceae</taxon>
        <taxon>Aspergillus</taxon>
        <taxon>Aspergillus subgen. Nidulantes</taxon>
    </lineage>
</organism>
<feature type="transmembrane region" description="Helical" evidence="2">
    <location>
        <begin position="33"/>
        <end position="53"/>
    </location>
</feature>
<feature type="compositionally biased region" description="Basic and acidic residues" evidence="1">
    <location>
        <begin position="227"/>
        <end position="240"/>
    </location>
</feature>
<reference evidence="3 4" key="1">
    <citation type="submission" date="2024-07" db="EMBL/GenBank/DDBJ databases">
        <title>Section-level genome sequencing and comparative genomics of Aspergillus sections Usti and Cavernicolus.</title>
        <authorList>
            <consortium name="Lawrence Berkeley National Laboratory"/>
            <person name="Nybo J.L."/>
            <person name="Vesth T.C."/>
            <person name="Theobald S."/>
            <person name="Frisvad J.C."/>
            <person name="Larsen T.O."/>
            <person name="Kjaerboelling I."/>
            <person name="Rothschild-Mancinelli K."/>
            <person name="Lyhne E.K."/>
            <person name="Kogle M.E."/>
            <person name="Barry K."/>
            <person name="Clum A."/>
            <person name="Na H."/>
            <person name="Ledsgaard L."/>
            <person name="Lin J."/>
            <person name="Lipzen A."/>
            <person name="Kuo A."/>
            <person name="Riley R."/>
            <person name="Mondo S."/>
            <person name="Labutti K."/>
            <person name="Haridas S."/>
            <person name="Pangalinan J."/>
            <person name="Salamov A.A."/>
            <person name="Simmons B.A."/>
            <person name="Magnuson J.K."/>
            <person name="Chen J."/>
            <person name="Drula E."/>
            <person name="Henrissat B."/>
            <person name="Wiebenga A."/>
            <person name="Lubbers R.J."/>
            <person name="Gomes A.C."/>
            <person name="Makela M.R."/>
            <person name="Stajich J."/>
            <person name="Grigoriev I.V."/>
            <person name="Mortensen U.H."/>
            <person name="De Vries R.P."/>
            <person name="Baker S.E."/>
            <person name="Andersen M.R."/>
        </authorList>
    </citation>
    <scope>NUCLEOTIDE SEQUENCE [LARGE SCALE GENOMIC DNA]</scope>
    <source>
        <strain evidence="3 4">CBS 588.65</strain>
    </source>
</reference>
<dbReference type="Proteomes" id="UP001610334">
    <property type="component" value="Unassembled WGS sequence"/>
</dbReference>
<keyword evidence="2" id="KW-0812">Transmembrane</keyword>
<feature type="compositionally biased region" description="Polar residues" evidence="1">
    <location>
        <begin position="331"/>
        <end position="340"/>
    </location>
</feature>
<protein>
    <submittedName>
        <fullName evidence="3">Uncharacterized protein</fullName>
    </submittedName>
</protein>
<name>A0ABR4I479_9EURO</name>